<reference evidence="1" key="1">
    <citation type="submission" date="2014-11" db="EMBL/GenBank/DDBJ databases">
        <authorList>
            <person name="Amaro Gonzalez C."/>
        </authorList>
    </citation>
    <scope>NUCLEOTIDE SEQUENCE</scope>
</reference>
<dbReference type="AlphaFoldDB" id="A0A0E9TWL0"/>
<organism evidence="1">
    <name type="scientific">Anguilla anguilla</name>
    <name type="common">European freshwater eel</name>
    <name type="synonym">Muraena anguilla</name>
    <dbReference type="NCBI Taxonomy" id="7936"/>
    <lineage>
        <taxon>Eukaryota</taxon>
        <taxon>Metazoa</taxon>
        <taxon>Chordata</taxon>
        <taxon>Craniata</taxon>
        <taxon>Vertebrata</taxon>
        <taxon>Euteleostomi</taxon>
        <taxon>Actinopterygii</taxon>
        <taxon>Neopterygii</taxon>
        <taxon>Teleostei</taxon>
        <taxon>Anguilliformes</taxon>
        <taxon>Anguillidae</taxon>
        <taxon>Anguilla</taxon>
    </lineage>
</organism>
<accession>A0A0E9TWL0</accession>
<dbReference type="EMBL" id="GBXM01050641">
    <property type="protein sequence ID" value="JAH57936.1"/>
    <property type="molecule type" value="Transcribed_RNA"/>
</dbReference>
<protein>
    <submittedName>
        <fullName evidence="1">Uncharacterized protein</fullName>
    </submittedName>
</protein>
<name>A0A0E9TWL0_ANGAN</name>
<sequence length="41" mass="4412">MKDAHSFVKRVLKSGSLSKEVLNGVMGCLSCLVFRLNDTGA</sequence>
<proteinExistence type="predicted"/>
<evidence type="ECO:0000313" key="1">
    <source>
        <dbReference type="EMBL" id="JAH57936.1"/>
    </source>
</evidence>
<reference evidence="1" key="2">
    <citation type="journal article" date="2015" name="Fish Shellfish Immunol.">
        <title>Early steps in the European eel (Anguilla anguilla)-Vibrio vulnificus interaction in the gills: Role of the RtxA13 toxin.</title>
        <authorList>
            <person name="Callol A."/>
            <person name="Pajuelo D."/>
            <person name="Ebbesson L."/>
            <person name="Teles M."/>
            <person name="MacKenzie S."/>
            <person name="Amaro C."/>
        </authorList>
    </citation>
    <scope>NUCLEOTIDE SEQUENCE</scope>
</reference>